<dbReference type="Pfam" id="PF02867">
    <property type="entry name" value="Ribonuc_red_lgC"/>
    <property type="match status" value="1"/>
</dbReference>
<dbReference type="Proteomes" id="UP000887564">
    <property type="component" value="Unplaced"/>
</dbReference>
<proteinExistence type="inferred from homology"/>
<dbReference type="PANTHER" id="PTHR11573:SF6">
    <property type="entry name" value="RIBONUCLEOSIDE-DIPHOSPHATE REDUCTASE LARGE SUBUNIT"/>
    <property type="match status" value="1"/>
</dbReference>
<dbReference type="InterPro" id="IPR000788">
    <property type="entry name" value="RNR_lg_C"/>
</dbReference>
<dbReference type="WBParaSite" id="PEQ_0000596101-mRNA-1">
    <property type="protein sequence ID" value="PEQ_0000596101-mRNA-1"/>
    <property type="gene ID" value="PEQ_0000596101"/>
</dbReference>
<keyword evidence="3" id="KW-1185">Reference proteome</keyword>
<evidence type="ECO:0000256" key="1">
    <source>
        <dbReference type="ARBA" id="ARBA00010406"/>
    </source>
</evidence>
<name>A0A914RHE3_PAREQ</name>
<dbReference type="GO" id="GO:0004748">
    <property type="term" value="F:ribonucleoside-diphosphate reductase activity, thioredoxin disulfide as acceptor"/>
    <property type="evidence" value="ECO:0007669"/>
    <property type="project" value="TreeGrafter"/>
</dbReference>
<feature type="domain" description="Ribonucleotide reductase large subunit C-terminal" evidence="2">
    <location>
        <begin position="35"/>
        <end position="90"/>
    </location>
</feature>
<dbReference type="AlphaFoldDB" id="A0A914RHE3"/>
<reference evidence="4" key="1">
    <citation type="submission" date="2022-11" db="UniProtKB">
        <authorList>
            <consortium name="WormBaseParasite"/>
        </authorList>
    </citation>
    <scope>IDENTIFICATION</scope>
</reference>
<dbReference type="GO" id="GO:0005524">
    <property type="term" value="F:ATP binding"/>
    <property type="evidence" value="ECO:0007669"/>
    <property type="project" value="TreeGrafter"/>
</dbReference>
<evidence type="ECO:0000313" key="3">
    <source>
        <dbReference type="Proteomes" id="UP000887564"/>
    </source>
</evidence>
<dbReference type="InterPro" id="IPR039718">
    <property type="entry name" value="Rrm1"/>
</dbReference>
<dbReference type="GO" id="GO:0009263">
    <property type="term" value="P:deoxyribonucleotide biosynthetic process"/>
    <property type="evidence" value="ECO:0007669"/>
    <property type="project" value="TreeGrafter"/>
</dbReference>
<accession>A0A914RHE3</accession>
<dbReference type="GO" id="GO:0005971">
    <property type="term" value="C:ribonucleoside-diphosphate reductase complex"/>
    <property type="evidence" value="ECO:0007669"/>
    <property type="project" value="TreeGrafter"/>
</dbReference>
<protein>
    <submittedName>
        <fullName evidence="4">Ribonucleotide reductase large subunit C-terminal domain-containing protein</fullName>
    </submittedName>
</protein>
<evidence type="ECO:0000313" key="4">
    <source>
        <dbReference type="WBParaSite" id="PEQ_0000596101-mRNA-1"/>
    </source>
</evidence>
<dbReference type="Gene3D" id="3.20.70.20">
    <property type="match status" value="1"/>
</dbReference>
<comment type="similarity">
    <text evidence="1">Belongs to the ribonucleoside diphosphate reductase large chain family.</text>
</comment>
<organism evidence="3 4">
    <name type="scientific">Parascaris equorum</name>
    <name type="common">Equine roundworm</name>
    <dbReference type="NCBI Taxonomy" id="6256"/>
    <lineage>
        <taxon>Eukaryota</taxon>
        <taxon>Metazoa</taxon>
        <taxon>Ecdysozoa</taxon>
        <taxon>Nematoda</taxon>
        <taxon>Chromadorea</taxon>
        <taxon>Rhabditida</taxon>
        <taxon>Spirurina</taxon>
        <taxon>Ascaridomorpha</taxon>
        <taxon>Ascaridoidea</taxon>
        <taxon>Ascarididae</taxon>
        <taxon>Parascaris</taxon>
    </lineage>
</organism>
<sequence length="126" mass="14812">MSFGEFFDRDAWHVFSSKCQVSPGTLIFIAFCIYFQIFNPHLLKDLVDLGLWDDEMKLEIIAHKGSVQSIERIPLEMRNLYKTVWELSQKCQFPSVLAGDLRRWKKGKRKKKYSIISRVWGSDLPL</sequence>
<dbReference type="PANTHER" id="PTHR11573">
    <property type="entry name" value="RIBONUCLEOSIDE-DIPHOSPHATE REDUCTASE LARGE CHAIN"/>
    <property type="match status" value="1"/>
</dbReference>
<evidence type="ECO:0000259" key="2">
    <source>
        <dbReference type="Pfam" id="PF02867"/>
    </source>
</evidence>